<sequence>MCQVLVVVLALSLPLGATTPAAVPPPTQIQVARRFLLAVLHGEFQAAHGMLAPEVGRALAPTQFRAAAMPLYQQGQHFGPTIDLYKLGFRLRDQQATQSFVAFTFKADTLAARPEVQLDVTFRDSTARQILSFALIPLRVAGPPTK</sequence>
<dbReference type="RefSeq" id="WP_206981652.1">
    <property type="nucleotide sequence ID" value="NZ_JAFLQZ010000002.1"/>
</dbReference>
<evidence type="ECO:0000313" key="2">
    <source>
        <dbReference type="EMBL" id="MBO0357181.1"/>
    </source>
</evidence>
<protein>
    <recommendedName>
        <fullName evidence="4">DUF3887 domain-containing protein</fullName>
    </recommendedName>
</protein>
<name>A0A939ETW1_9BACT</name>
<dbReference type="AlphaFoldDB" id="A0A939ETW1"/>
<proteinExistence type="predicted"/>
<feature type="chain" id="PRO_5037712665" description="DUF3887 domain-containing protein" evidence="1">
    <location>
        <begin position="18"/>
        <end position="146"/>
    </location>
</feature>
<evidence type="ECO:0000313" key="3">
    <source>
        <dbReference type="Proteomes" id="UP000664144"/>
    </source>
</evidence>
<dbReference type="Proteomes" id="UP000664144">
    <property type="component" value="Unassembled WGS sequence"/>
</dbReference>
<comment type="caution">
    <text evidence="2">The sequence shown here is derived from an EMBL/GenBank/DDBJ whole genome shotgun (WGS) entry which is preliminary data.</text>
</comment>
<keyword evidence="1" id="KW-0732">Signal</keyword>
<evidence type="ECO:0000256" key="1">
    <source>
        <dbReference type="SAM" id="SignalP"/>
    </source>
</evidence>
<reference evidence="2" key="1">
    <citation type="submission" date="2021-03" db="EMBL/GenBank/DDBJ databases">
        <authorList>
            <person name="Kim M.K."/>
        </authorList>
    </citation>
    <scope>NUCLEOTIDE SEQUENCE</scope>
    <source>
        <strain evidence="2">BT186</strain>
    </source>
</reference>
<evidence type="ECO:0008006" key="4">
    <source>
        <dbReference type="Google" id="ProtNLM"/>
    </source>
</evidence>
<keyword evidence="3" id="KW-1185">Reference proteome</keyword>
<gene>
    <name evidence="2" type="ORF">J0X19_04440</name>
</gene>
<organism evidence="2 3">
    <name type="scientific">Hymenobacter telluris</name>
    <dbReference type="NCBI Taxonomy" id="2816474"/>
    <lineage>
        <taxon>Bacteria</taxon>
        <taxon>Pseudomonadati</taxon>
        <taxon>Bacteroidota</taxon>
        <taxon>Cytophagia</taxon>
        <taxon>Cytophagales</taxon>
        <taxon>Hymenobacteraceae</taxon>
        <taxon>Hymenobacter</taxon>
    </lineage>
</organism>
<accession>A0A939ETW1</accession>
<dbReference type="EMBL" id="JAFLQZ010000002">
    <property type="protein sequence ID" value="MBO0357181.1"/>
    <property type="molecule type" value="Genomic_DNA"/>
</dbReference>
<feature type="signal peptide" evidence="1">
    <location>
        <begin position="1"/>
        <end position="17"/>
    </location>
</feature>